<name>A0A073HZW8_9SPIT</name>
<evidence type="ECO:0000313" key="2">
    <source>
        <dbReference type="EMBL" id="KEJ82815.1"/>
    </source>
</evidence>
<dbReference type="Proteomes" id="UP000053232">
    <property type="component" value="Unassembled WGS sequence"/>
</dbReference>
<dbReference type="PANTHER" id="PTHR11064">
    <property type="entry name" value="CCAAT-BINDING TRANSCRIPTION FACTOR-RELATED"/>
    <property type="match status" value="1"/>
</dbReference>
<dbReference type="GO" id="GO:0001228">
    <property type="term" value="F:DNA-binding transcription activator activity, RNA polymerase II-specific"/>
    <property type="evidence" value="ECO:0007669"/>
    <property type="project" value="InterPro"/>
</dbReference>
<gene>
    <name evidence="2" type="ORF">OXYTRIMIC_027</name>
</gene>
<evidence type="ECO:0000313" key="3">
    <source>
        <dbReference type="Proteomes" id="UP000053232"/>
    </source>
</evidence>
<comment type="caution">
    <text evidence="2">The sequence shown here is derived from an EMBL/GenBank/DDBJ whole genome shotgun (WGS) entry which is preliminary data.</text>
</comment>
<dbReference type="GO" id="GO:0046982">
    <property type="term" value="F:protein heterodimerization activity"/>
    <property type="evidence" value="ECO:0007669"/>
    <property type="project" value="InterPro"/>
</dbReference>
<dbReference type="SUPFAM" id="SSF47113">
    <property type="entry name" value="Histone-fold"/>
    <property type="match status" value="1"/>
</dbReference>
<dbReference type="EMBL" id="ARYC01003707">
    <property type="protein sequence ID" value="KEJ82815.1"/>
    <property type="molecule type" value="Genomic_DNA"/>
</dbReference>
<dbReference type="InterPro" id="IPR009072">
    <property type="entry name" value="Histone-fold"/>
</dbReference>
<dbReference type="InterPro" id="IPR027113">
    <property type="entry name" value="Transc_fact_NFYB/HAP3"/>
</dbReference>
<protein>
    <submittedName>
        <fullName evidence="2">Uncharacterized protein</fullName>
    </submittedName>
</protein>
<dbReference type="GO" id="GO:0016602">
    <property type="term" value="C:CCAAT-binding factor complex"/>
    <property type="evidence" value="ECO:0007669"/>
    <property type="project" value="InterPro"/>
</dbReference>
<accession>A0A073HZW8</accession>
<reference evidence="3" key="1">
    <citation type="journal article" date="2014" name="Cell">
        <title>The Architecture of a Scrambled Genome Reveals Massive Levels of Genomic Rearrangement during Development.</title>
        <authorList>
            <person name="Chen X."/>
            <person name="Bracht J.R."/>
            <person name="Goldman A.D."/>
            <person name="Dolzhenko E."/>
            <person name="Clay D.M."/>
            <person name="Swart E.C."/>
            <person name="Perlman D.H."/>
            <person name="Doak T.G."/>
            <person name="Stuart A."/>
            <person name="Amemiya C.T."/>
            <person name="Sebra R.P."/>
            <person name="Landweber L.F."/>
        </authorList>
    </citation>
    <scope>NUCLEOTIDE SEQUENCE [LARGE SCALE GENOMIC DNA]</scope>
    <source>
        <strain evidence="3">JRB310</strain>
    </source>
</reference>
<organism evidence="2 3">
    <name type="scientific">Oxytricha trifallax</name>
    <dbReference type="NCBI Taxonomy" id="1172189"/>
    <lineage>
        <taxon>Eukaryota</taxon>
        <taxon>Sar</taxon>
        <taxon>Alveolata</taxon>
        <taxon>Ciliophora</taxon>
        <taxon>Intramacronucleata</taxon>
        <taxon>Spirotrichea</taxon>
        <taxon>Stichotrichia</taxon>
        <taxon>Sporadotrichida</taxon>
        <taxon>Oxytrichidae</taxon>
        <taxon>Oxytrichinae</taxon>
        <taxon>Oxytricha</taxon>
    </lineage>
</organism>
<sequence>MNIFEKKQQFIGVTKIEKIIRKTLSEIHNKEQQWEQEYQDESTTLSNYNSQAPRFEPEMAEIMQQMVTEFICFVTHDMTEELAKERRVAIKGSDLIESLQKIGFQHFTPSLEAMLPRLI</sequence>
<keyword evidence="1" id="KW-0238">DNA-binding</keyword>
<dbReference type="Gene3D" id="1.10.20.10">
    <property type="entry name" value="Histone, subunit A"/>
    <property type="match status" value="1"/>
</dbReference>
<dbReference type="PANTHER" id="PTHR11064:SF9">
    <property type="entry name" value="NUCLEAR TRANSCRIPTION FACTOR Y SUBUNIT BETA"/>
    <property type="match status" value="1"/>
</dbReference>
<dbReference type="GO" id="GO:0000978">
    <property type="term" value="F:RNA polymerase II cis-regulatory region sequence-specific DNA binding"/>
    <property type="evidence" value="ECO:0007669"/>
    <property type="project" value="TreeGrafter"/>
</dbReference>
<proteinExistence type="predicted"/>
<evidence type="ECO:0000256" key="1">
    <source>
        <dbReference type="ARBA" id="ARBA00023125"/>
    </source>
</evidence>
<keyword evidence="3" id="KW-1185">Reference proteome</keyword>
<dbReference type="AlphaFoldDB" id="A0A073HZW8"/>